<dbReference type="InterPro" id="IPR036874">
    <property type="entry name" value="Carbonic_anhydrase_sf"/>
</dbReference>
<evidence type="ECO:0000256" key="8">
    <source>
        <dbReference type="SAM" id="MobiDB-lite"/>
    </source>
</evidence>
<proteinExistence type="inferred from homology"/>
<dbReference type="RefSeq" id="WP_370452402.1">
    <property type="nucleotide sequence ID" value="NZ_SNWQ01000016.1"/>
</dbReference>
<dbReference type="PANTHER" id="PTHR43175:SF3">
    <property type="entry name" value="CARBON DISULFIDE HYDROLASE"/>
    <property type="match status" value="1"/>
</dbReference>
<organism evidence="9 10">
    <name type="scientific">Kribbella caucasensis</name>
    <dbReference type="NCBI Taxonomy" id="2512215"/>
    <lineage>
        <taxon>Bacteria</taxon>
        <taxon>Bacillati</taxon>
        <taxon>Actinomycetota</taxon>
        <taxon>Actinomycetes</taxon>
        <taxon>Propionibacteriales</taxon>
        <taxon>Kribbellaceae</taxon>
        <taxon>Kribbella</taxon>
    </lineage>
</organism>
<feature type="binding site" evidence="7">
    <location>
        <position position="91"/>
    </location>
    <ligand>
        <name>Zn(2+)</name>
        <dbReference type="ChEBI" id="CHEBI:29105"/>
    </ligand>
</feature>
<protein>
    <recommendedName>
        <fullName evidence="2">carbonic anhydrase</fullName>
        <ecNumber evidence="2">4.2.1.1</ecNumber>
    </recommendedName>
</protein>
<comment type="function">
    <text evidence="5">Catalyzes the reversible hydration of carbon dioxide to form bicarbonate.</text>
</comment>
<feature type="binding site" evidence="7">
    <location>
        <position position="147"/>
    </location>
    <ligand>
        <name>Zn(2+)</name>
        <dbReference type="ChEBI" id="CHEBI:29105"/>
    </ligand>
</feature>
<evidence type="ECO:0000256" key="4">
    <source>
        <dbReference type="ARBA" id="ARBA00022833"/>
    </source>
</evidence>
<keyword evidence="3 7" id="KW-0479">Metal-binding</keyword>
<dbReference type="SMART" id="SM00947">
    <property type="entry name" value="Pro_CA"/>
    <property type="match status" value="1"/>
</dbReference>
<comment type="caution">
    <text evidence="9">The sequence shown here is derived from an EMBL/GenBank/DDBJ whole genome shotgun (WGS) entry which is preliminary data.</text>
</comment>
<evidence type="ECO:0000256" key="2">
    <source>
        <dbReference type="ARBA" id="ARBA00012925"/>
    </source>
</evidence>
<evidence type="ECO:0000256" key="6">
    <source>
        <dbReference type="ARBA" id="ARBA00048348"/>
    </source>
</evidence>
<evidence type="ECO:0000313" key="9">
    <source>
        <dbReference type="EMBL" id="TDO44330.1"/>
    </source>
</evidence>
<feature type="binding site" evidence="7">
    <location>
        <position position="93"/>
    </location>
    <ligand>
        <name>Zn(2+)</name>
        <dbReference type="ChEBI" id="CHEBI:29105"/>
    </ligand>
</feature>
<dbReference type="Pfam" id="PF00484">
    <property type="entry name" value="Pro_CA"/>
    <property type="match status" value="1"/>
</dbReference>
<evidence type="ECO:0000256" key="3">
    <source>
        <dbReference type="ARBA" id="ARBA00022723"/>
    </source>
</evidence>
<dbReference type="PANTHER" id="PTHR43175">
    <property type="entry name" value="CARBONIC ANHYDRASE"/>
    <property type="match status" value="1"/>
</dbReference>
<dbReference type="SUPFAM" id="SSF53056">
    <property type="entry name" value="beta-carbonic anhydrase, cab"/>
    <property type="match status" value="1"/>
</dbReference>
<dbReference type="EC" id="4.2.1.1" evidence="2"/>
<evidence type="ECO:0000256" key="7">
    <source>
        <dbReference type="PIRSR" id="PIRSR601765-1"/>
    </source>
</evidence>
<dbReference type="CDD" id="cd03379">
    <property type="entry name" value="beta_CA_cladeD"/>
    <property type="match status" value="1"/>
</dbReference>
<dbReference type="GO" id="GO:0004089">
    <property type="term" value="F:carbonate dehydratase activity"/>
    <property type="evidence" value="ECO:0007669"/>
    <property type="project" value="UniProtKB-EC"/>
</dbReference>
<feature type="compositionally biased region" description="Low complexity" evidence="8">
    <location>
        <begin position="14"/>
        <end position="34"/>
    </location>
</feature>
<gene>
    <name evidence="9" type="ORF">EV643_116142</name>
</gene>
<evidence type="ECO:0000256" key="1">
    <source>
        <dbReference type="ARBA" id="ARBA00006217"/>
    </source>
</evidence>
<evidence type="ECO:0000313" key="10">
    <source>
        <dbReference type="Proteomes" id="UP000295388"/>
    </source>
</evidence>
<feature type="compositionally biased region" description="Basic and acidic residues" evidence="8">
    <location>
        <begin position="1"/>
        <end position="12"/>
    </location>
</feature>
<dbReference type="InterPro" id="IPR001765">
    <property type="entry name" value="Carbonic_anhydrase"/>
</dbReference>
<evidence type="ECO:0000256" key="5">
    <source>
        <dbReference type="ARBA" id="ARBA00024993"/>
    </source>
</evidence>
<feature type="binding site" evidence="7">
    <location>
        <position position="144"/>
    </location>
    <ligand>
        <name>Zn(2+)</name>
        <dbReference type="ChEBI" id="CHEBI:29105"/>
    </ligand>
</feature>
<comment type="cofactor">
    <cofactor evidence="7">
        <name>Zn(2+)</name>
        <dbReference type="ChEBI" id="CHEBI:29105"/>
    </cofactor>
    <text evidence="7">Binds 1 zinc ion per subunit.</text>
</comment>
<reference evidence="9 10" key="1">
    <citation type="submission" date="2019-03" db="EMBL/GenBank/DDBJ databases">
        <title>Genomic Encyclopedia of Type Strains, Phase III (KMG-III): the genomes of soil and plant-associated and newly described type strains.</title>
        <authorList>
            <person name="Whitman W."/>
        </authorList>
    </citation>
    <scope>NUCLEOTIDE SEQUENCE [LARGE SCALE GENOMIC DNA]</scope>
    <source>
        <strain evidence="9 10">VKM Ac-2527</strain>
    </source>
</reference>
<dbReference type="GO" id="GO:0008270">
    <property type="term" value="F:zinc ion binding"/>
    <property type="evidence" value="ECO:0007669"/>
    <property type="project" value="InterPro"/>
</dbReference>
<dbReference type="Gene3D" id="3.40.1050.10">
    <property type="entry name" value="Carbonic anhydrase"/>
    <property type="match status" value="1"/>
</dbReference>
<dbReference type="EMBL" id="SNWQ01000016">
    <property type="protein sequence ID" value="TDO44330.1"/>
    <property type="molecule type" value="Genomic_DNA"/>
</dbReference>
<feature type="region of interest" description="Disordered" evidence="8">
    <location>
        <begin position="1"/>
        <end position="34"/>
    </location>
</feature>
<keyword evidence="4 7" id="KW-0862">Zinc</keyword>
<comment type="catalytic activity">
    <reaction evidence="6">
        <text>hydrogencarbonate + H(+) = CO2 + H2O</text>
        <dbReference type="Rhea" id="RHEA:10748"/>
        <dbReference type="ChEBI" id="CHEBI:15377"/>
        <dbReference type="ChEBI" id="CHEBI:15378"/>
        <dbReference type="ChEBI" id="CHEBI:16526"/>
        <dbReference type="ChEBI" id="CHEBI:17544"/>
        <dbReference type="EC" id="4.2.1.1"/>
    </reaction>
</comment>
<name>A0A4R6K4T4_9ACTN</name>
<comment type="similarity">
    <text evidence="1">Belongs to the beta-class carbonic anhydrase family.</text>
</comment>
<dbReference type="Proteomes" id="UP000295388">
    <property type="component" value="Unassembled WGS sequence"/>
</dbReference>
<sequence>MTRTPVDNHEAGDLAAEGVEPGGPAAEGVEPGGFEAEGVEPGGFEAGEFGAGELEAGGFEDLLAANAEYAKSFAYSGFDGIAHAGIGVVTCMDSRIPPLEMLGLKPGDAKVLRSAGGRVTEITMTGLVLGVQLLGVRRIMVIPHTRCAMAAMSEDEMRAKVERAAGKPAGYLPLAVIPDQLKALRRDVAAVREHPLIGDDILVGGFMYDVDTGRLTQIT</sequence>
<keyword evidence="10" id="KW-1185">Reference proteome</keyword>
<accession>A0A4R6K4T4</accession>
<dbReference type="AlphaFoldDB" id="A0A4R6K4T4"/>